<protein>
    <submittedName>
        <fullName evidence="1">Uncharacterized protein</fullName>
    </submittedName>
</protein>
<accession>A0A0F9NTC8</accession>
<organism evidence="1">
    <name type="scientific">marine sediment metagenome</name>
    <dbReference type="NCBI Taxonomy" id="412755"/>
    <lineage>
        <taxon>unclassified sequences</taxon>
        <taxon>metagenomes</taxon>
        <taxon>ecological metagenomes</taxon>
    </lineage>
</organism>
<dbReference type="EMBL" id="LAZR01006438">
    <property type="protein sequence ID" value="KKM92115.1"/>
    <property type="molecule type" value="Genomic_DNA"/>
</dbReference>
<sequence>MLEQSEDISSRNPTVKVAHDLQRQVLEITSFLRVMNNYYKRKFQLQNQIKPLYLKKSRKKLINSKKDRDWLHTMPINLNIIKEDYINKKDSFKFPDSIKLFETWMNLGIEALFPRIVLQFKFPGFLKKEKVRNVFQFIYSTSRGFGFPIYFGPEFYGYKFKFSRILEPLLKWSYNVSHLANQAIILGNKLLKFKRHHPGEFESVIISEYFNNTYKGIDTLLHGYFKNEPKDLGVFSSIESVLQNSMFYYSIGDHAMKIKKNVTGKTLTLPLITHNSIVKKYDIDFYSYVRKLLTVNKLLIQKINFYKELRNKLINQLKRIDKIKYRLEQSKHFAKEITKMSQKLSKKYPQINKYGHYKILIEKIRNLLFTTPLYMHAIFSRREDDNSLQFFKQNREESDEIEQELENSALLSFIYNYEKKYNFIFKEVEVVRELAQLRDSMANMWLNFKKRYINYALKKLSELSKMQMEEESCREKIKKTLEKLLPIIAIYEIFNRPLFESVYPESISLIKRWGSYIARFLTSKYNPLGVNLMQLFNRLAFYNWSHLIMKKKLDINLFFTYVLKLPIWKYIPVKIKAKILEFSA</sequence>
<proteinExistence type="predicted"/>
<gene>
    <name evidence="1" type="ORF">LCGC14_1221620</name>
</gene>
<evidence type="ECO:0000313" key="1">
    <source>
        <dbReference type="EMBL" id="KKM92115.1"/>
    </source>
</evidence>
<dbReference type="AlphaFoldDB" id="A0A0F9NTC8"/>
<reference evidence="1" key="1">
    <citation type="journal article" date="2015" name="Nature">
        <title>Complex archaea that bridge the gap between prokaryotes and eukaryotes.</title>
        <authorList>
            <person name="Spang A."/>
            <person name="Saw J.H."/>
            <person name="Jorgensen S.L."/>
            <person name="Zaremba-Niedzwiedzka K."/>
            <person name="Martijn J."/>
            <person name="Lind A.E."/>
            <person name="van Eijk R."/>
            <person name="Schleper C."/>
            <person name="Guy L."/>
            <person name="Ettema T.J."/>
        </authorList>
    </citation>
    <scope>NUCLEOTIDE SEQUENCE</scope>
</reference>
<name>A0A0F9NTC8_9ZZZZ</name>
<comment type="caution">
    <text evidence="1">The sequence shown here is derived from an EMBL/GenBank/DDBJ whole genome shotgun (WGS) entry which is preliminary data.</text>
</comment>